<dbReference type="Proteomes" id="UP000184550">
    <property type="component" value="Unassembled WGS sequence"/>
</dbReference>
<dbReference type="PANTHER" id="PTHR41317">
    <property type="entry name" value="PD-(D_E)XK NUCLEASE FAMILY TRANSPOSASE"/>
    <property type="match status" value="1"/>
</dbReference>
<dbReference type="InterPro" id="IPR010106">
    <property type="entry name" value="RpnA"/>
</dbReference>
<gene>
    <name evidence="2" type="ORF">PL8927_70026</name>
</gene>
<feature type="domain" description="DUF4351" evidence="1">
    <location>
        <begin position="249"/>
        <end position="307"/>
    </location>
</feature>
<comment type="caution">
    <text evidence="2">The sequence shown here is derived from an EMBL/GenBank/DDBJ whole genome shotgun (WGS) entry which is preliminary data.</text>
</comment>
<dbReference type="InterPro" id="IPR025587">
    <property type="entry name" value="DUF4351"/>
</dbReference>
<evidence type="ECO:0000313" key="2">
    <source>
        <dbReference type="EMBL" id="VXD20819.1"/>
    </source>
</evidence>
<dbReference type="AlphaFoldDB" id="A0A7Z9BRC6"/>
<dbReference type="EMBL" id="CZCU02000146">
    <property type="protein sequence ID" value="VXD20819.1"/>
    <property type="molecule type" value="Genomic_DNA"/>
</dbReference>
<protein>
    <recommendedName>
        <fullName evidence="1">DUF4351 domain-containing protein</fullName>
    </recommendedName>
</protein>
<evidence type="ECO:0000259" key="1">
    <source>
        <dbReference type="Pfam" id="PF14261"/>
    </source>
</evidence>
<organism evidence="2 3">
    <name type="scientific">Planktothrix serta PCC 8927</name>
    <dbReference type="NCBI Taxonomy" id="671068"/>
    <lineage>
        <taxon>Bacteria</taxon>
        <taxon>Bacillati</taxon>
        <taxon>Cyanobacteriota</taxon>
        <taxon>Cyanophyceae</taxon>
        <taxon>Oscillatoriophycideae</taxon>
        <taxon>Oscillatoriales</taxon>
        <taxon>Microcoleaceae</taxon>
        <taxon>Planktothrix</taxon>
    </lineage>
</organism>
<name>A0A7Z9BRC6_9CYAN</name>
<dbReference type="NCBIfam" id="TIGR01784">
    <property type="entry name" value="T_den_put_tspse"/>
    <property type="match status" value="1"/>
</dbReference>
<dbReference type="OrthoDB" id="451742at2"/>
<dbReference type="Pfam" id="PF14261">
    <property type="entry name" value="DUF4351"/>
    <property type="match status" value="1"/>
</dbReference>
<evidence type="ECO:0000313" key="3">
    <source>
        <dbReference type="Proteomes" id="UP000184550"/>
    </source>
</evidence>
<keyword evidence="3" id="KW-1185">Reference proteome</keyword>
<dbReference type="Pfam" id="PF12784">
    <property type="entry name" value="PDDEXK_2"/>
    <property type="match status" value="1"/>
</dbReference>
<accession>A0A7Z9BRC6</accession>
<dbReference type="RefSeq" id="WP_083616959.1">
    <property type="nucleotide sequence ID" value="NZ_LR734826.1"/>
</dbReference>
<reference evidence="2" key="1">
    <citation type="submission" date="2019-10" db="EMBL/GenBank/DDBJ databases">
        <authorList>
            <consortium name="Genoscope - CEA"/>
            <person name="William W."/>
        </authorList>
    </citation>
    <scope>NUCLEOTIDE SEQUENCE [LARGE SCALE GENOMIC DNA]</scope>
    <source>
        <strain evidence="2">BBR_PRJEB10992</strain>
    </source>
</reference>
<proteinExistence type="predicted"/>
<sequence>MRFISVKTDFGFKKVFASPQSKNVLISFLNAMIYDGQPTIEDLEIIDPYASGSVTGLKDSYLDVKAKITGNKTVIIEMQVINVPAFSKRVIYNAAKTYATQLKPREGYSKLNPLIALTITDFILFKNNDNFLSHFIFQEIENKFEYPEREIELIFVELPKFNQELEQLENLSQSWAYFIKNVSQLEQIPEELSSIVEIQTAFELANRANLTLDELEKLEKREMFFEDQRGAVLKGIEDGRILGIKQGIKQGIIEGKLSLILRIISRLLGEISSETQTRIQQLNSEQLENLGEAVLDFKTVEDLLVWLSTASEL</sequence>
<dbReference type="PANTHER" id="PTHR41317:SF1">
    <property type="entry name" value="PD-(D_E)XK NUCLEASE FAMILY TRANSPOSASE"/>
    <property type="match status" value="1"/>
</dbReference>